<dbReference type="GeneID" id="93528553"/>
<dbReference type="Proteomes" id="UP000596202">
    <property type="component" value="Chromosome"/>
</dbReference>
<reference evidence="1 2" key="1">
    <citation type="submission" date="2021-01" db="EMBL/GenBank/DDBJ databases">
        <title>FDA dAtabase for Regulatory Grade micrObial Sequences (FDA-ARGOS): Supporting development and validation of Infectious Disease Dx tests.</title>
        <authorList>
            <person name="Sproer C."/>
            <person name="Gronow S."/>
            <person name="Severitt S."/>
            <person name="Schroder I."/>
            <person name="Tallon L."/>
            <person name="Sadzewicz L."/>
            <person name="Zhao X."/>
            <person name="Boylan J."/>
            <person name="Ott S."/>
            <person name="Bowen H."/>
            <person name="Vavikolanu K."/>
            <person name="Mehta A."/>
            <person name="Aluvathingal J."/>
            <person name="Nadendla S."/>
            <person name="Lowell S."/>
            <person name="Myers T."/>
            <person name="Yan Y."/>
            <person name="Sichtig H."/>
        </authorList>
    </citation>
    <scope>NUCLEOTIDE SEQUENCE [LARGE SCALE GENOMIC DNA]</scope>
    <source>
        <strain evidence="1 2">FDAARGOS_1131</strain>
    </source>
</reference>
<dbReference type="OrthoDB" id="1150828at2"/>
<protein>
    <submittedName>
        <fullName evidence="1">Uncharacterized protein</fullName>
    </submittedName>
</protein>
<name>A0A9Q6Z367_MYROD</name>
<sequence>MNTLIRLFPDYEDVFFDEIEKHSTYFLPLCSFNLQLIDPHLDQWLHFVSVKEIYDGCIGQNTTPYHRNFTQLDSIGFDIMDGKYKFDGDWNFFSQHRLIQANEYDQHFTAEEIEFAMNDAMYALKKAYYQKQGTLYDRDQYRPGLEVNDIRRLERLRKLTAEDLVQDPSCDYAKERIEQKIAGIFEELNTAQLPLDQCTFDGTDLLQIPTYHGQVLDYLGYIEGYDFQLHAADAIALFYQKDIQKAVICFTYS</sequence>
<organism evidence="1 2">
    <name type="scientific">Myroides odoratus</name>
    <name type="common">Flavobacterium odoratum</name>
    <dbReference type="NCBI Taxonomy" id="256"/>
    <lineage>
        <taxon>Bacteria</taxon>
        <taxon>Pseudomonadati</taxon>
        <taxon>Bacteroidota</taxon>
        <taxon>Flavobacteriia</taxon>
        <taxon>Flavobacteriales</taxon>
        <taxon>Flavobacteriaceae</taxon>
        <taxon>Myroides</taxon>
    </lineage>
</organism>
<dbReference type="RefSeq" id="WP_002986756.1">
    <property type="nucleotide sequence ID" value="NZ_CP068108.1"/>
</dbReference>
<accession>A0A9Q6Z367</accession>
<proteinExistence type="predicted"/>
<dbReference type="AlphaFoldDB" id="A0A9Q6Z367"/>
<evidence type="ECO:0000313" key="1">
    <source>
        <dbReference type="EMBL" id="QQT99093.1"/>
    </source>
</evidence>
<dbReference type="EMBL" id="CP068108">
    <property type="protein sequence ID" value="QQT99093.1"/>
    <property type="molecule type" value="Genomic_DNA"/>
</dbReference>
<evidence type="ECO:0000313" key="2">
    <source>
        <dbReference type="Proteomes" id="UP000596202"/>
    </source>
</evidence>
<gene>
    <name evidence="1" type="ORF">I6I88_12835</name>
</gene>